<reference evidence="2 3" key="1">
    <citation type="submission" date="2022-06" db="EMBL/GenBank/DDBJ databases">
        <title>Mesorhizobium sp. strain RP14 Genome sequencing and assembly.</title>
        <authorList>
            <person name="Kim I."/>
        </authorList>
    </citation>
    <scope>NUCLEOTIDE SEQUENCE [LARGE SCALE GENOMIC DNA]</scope>
    <source>
        <strain evidence="3">RP14(2022)</strain>
    </source>
</reference>
<comment type="caution">
    <text evidence="2">The sequence shown here is derived from an EMBL/GenBank/DDBJ whole genome shotgun (WGS) entry which is preliminary data.</text>
</comment>
<organism evidence="2 3">
    <name type="scientific">Mesorhizobium liriopis</name>
    <dbReference type="NCBI Taxonomy" id="2953882"/>
    <lineage>
        <taxon>Bacteria</taxon>
        <taxon>Pseudomonadati</taxon>
        <taxon>Pseudomonadota</taxon>
        <taxon>Alphaproteobacteria</taxon>
        <taxon>Hyphomicrobiales</taxon>
        <taxon>Phyllobacteriaceae</taxon>
        <taxon>Mesorhizobium</taxon>
    </lineage>
</organism>
<accession>A0ABT1C423</accession>
<proteinExistence type="predicted"/>
<dbReference type="RefSeq" id="WP_252815678.1">
    <property type="nucleotide sequence ID" value="NZ_JAMXQS010000001.1"/>
</dbReference>
<keyword evidence="3" id="KW-1185">Reference proteome</keyword>
<keyword evidence="1" id="KW-0732">Signal</keyword>
<feature type="chain" id="PRO_5045956275" evidence="1">
    <location>
        <begin position="24"/>
        <end position="102"/>
    </location>
</feature>
<evidence type="ECO:0000256" key="1">
    <source>
        <dbReference type="SAM" id="SignalP"/>
    </source>
</evidence>
<sequence>MKSRFAAAAAGLFILAGTAAASAQDIIIQPEQEVIVREYVRERPVTSVTVPDFAFESGTVVPETVELYPIDEVPDAQYRYVVIDDRTVLVEPQTRRVIRVLD</sequence>
<protein>
    <submittedName>
        <fullName evidence="2">DUF1236 domain-containing protein</fullName>
    </submittedName>
</protein>
<evidence type="ECO:0000313" key="3">
    <source>
        <dbReference type="Proteomes" id="UP001205906"/>
    </source>
</evidence>
<dbReference type="Proteomes" id="UP001205906">
    <property type="component" value="Unassembled WGS sequence"/>
</dbReference>
<gene>
    <name evidence="2" type="ORF">NGM99_02690</name>
</gene>
<feature type="signal peptide" evidence="1">
    <location>
        <begin position="1"/>
        <end position="23"/>
    </location>
</feature>
<name>A0ABT1C423_9HYPH</name>
<evidence type="ECO:0000313" key="2">
    <source>
        <dbReference type="EMBL" id="MCO6048696.1"/>
    </source>
</evidence>
<dbReference type="InterPro" id="IPR009642">
    <property type="entry name" value="DUF1236"/>
</dbReference>
<dbReference type="EMBL" id="JAMXQS010000001">
    <property type="protein sequence ID" value="MCO6048696.1"/>
    <property type="molecule type" value="Genomic_DNA"/>
</dbReference>
<dbReference type="Pfam" id="PF06823">
    <property type="entry name" value="DUF1236"/>
    <property type="match status" value="1"/>
</dbReference>